<dbReference type="Pfam" id="PF00300">
    <property type="entry name" value="His_Phos_1"/>
    <property type="match status" value="1"/>
</dbReference>
<dbReference type="GO" id="GO:0016791">
    <property type="term" value="F:phosphatase activity"/>
    <property type="evidence" value="ECO:0007669"/>
    <property type="project" value="TreeGrafter"/>
</dbReference>
<protein>
    <submittedName>
        <fullName evidence="1">Histidine phosphatase family protein</fullName>
    </submittedName>
</protein>
<dbReference type="SUPFAM" id="SSF53254">
    <property type="entry name" value="Phosphoglycerate mutase-like"/>
    <property type="match status" value="1"/>
</dbReference>
<dbReference type="CDD" id="cd07067">
    <property type="entry name" value="HP_PGM_like"/>
    <property type="match status" value="1"/>
</dbReference>
<dbReference type="InterPro" id="IPR050275">
    <property type="entry name" value="PGM_Phosphatase"/>
</dbReference>
<proteinExistence type="predicted"/>
<dbReference type="Gene3D" id="3.40.50.1240">
    <property type="entry name" value="Phosphoglycerate mutase-like"/>
    <property type="match status" value="1"/>
</dbReference>
<dbReference type="OrthoDB" id="7925971at2"/>
<dbReference type="InterPro" id="IPR013078">
    <property type="entry name" value="His_Pase_superF_clade-1"/>
</dbReference>
<gene>
    <name evidence="1" type="ORF">DXA39_04675</name>
</gene>
<sequence>MKIILVRHGVSAANITKQDSASDVFNNKSGFNVLLKTRRSLEKFNIDHVYSSSLKEAKQTADMLGFKDYTVDERLDELDLGPYKGELYEQFQSKYAEFLDQHTDDAASIKFPGDESREDLIKRTSEFLDELVEKGEDALCVSHNLTIRAALFWILEDTKNFDNFWIENGAVTVFDIKDGKKLIESINVL</sequence>
<name>A0A3E2TIJ9_9FIRM</name>
<dbReference type="GO" id="GO:0005737">
    <property type="term" value="C:cytoplasm"/>
    <property type="evidence" value="ECO:0007669"/>
    <property type="project" value="TreeGrafter"/>
</dbReference>
<organism evidence="1 2">
    <name type="scientific">Anaerococcus nagyae</name>
    <dbReference type="NCBI Taxonomy" id="1755241"/>
    <lineage>
        <taxon>Bacteria</taxon>
        <taxon>Bacillati</taxon>
        <taxon>Bacillota</taxon>
        <taxon>Tissierellia</taxon>
        <taxon>Tissierellales</taxon>
        <taxon>Peptoniphilaceae</taxon>
        <taxon>Anaerococcus</taxon>
    </lineage>
</organism>
<dbReference type="PANTHER" id="PTHR48100:SF1">
    <property type="entry name" value="HISTIDINE PHOSPHATASE FAMILY PROTEIN-RELATED"/>
    <property type="match status" value="1"/>
</dbReference>
<dbReference type="PANTHER" id="PTHR48100">
    <property type="entry name" value="BROAD-SPECIFICITY PHOSPHATASE YOR283W-RELATED"/>
    <property type="match status" value="1"/>
</dbReference>
<dbReference type="AlphaFoldDB" id="A0A3E2TIJ9"/>
<dbReference type="InterPro" id="IPR029033">
    <property type="entry name" value="His_PPase_superfam"/>
</dbReference>
<dbReference type="RefSeq" id="WP_117521477.1">
    <property type="nucleotide sequence ID" value="NZ_AP031484.1"/>
</dbReference>
<reference evidence="1 2" key="1">
    <citation type="submission" date="2018-08" db="EMBL/GenBank/DDBJ databases">
        <title>A genome reference for cultivated species of the human gut microbiota.</title>
        <authorList>
            <person name="Zou Y."/>
            <person name="Xue W."/>
            <person name="Luo G."/>
        </authorList>
    </citation>
    <scope>NUCLEOTIDE SEQUENCE [LARGE SCALE GENOMIC DNA]</scope>
    <source>
        <strain evidence="1 2">OF01-3</strain>
    </source>
</reference>
<evidence type="ECO:0000313" key="2">
    <source>
        <dbReference type="Proteomes" id="UP000261011"/>
    </source>
</evidence>
<comment type="caution">
    <text evidence="1">The sequence shown here is derived from an EMBL/GenBank/DDBJ whole genome shotgun (WGS) entry which is preliminary data.</text>
</comment>
<evidence type="ECO:0000313" key="1">
    <source>
        <dbReference type="EMBL" id="RGB76469.1"/>
    </source>
</evidence>
<dbReference type="Proteomes" id="UP000261011">
    <property type="component" value="Unassembled WGS sequence"/>
</dbReference>
<accession>A0A3E2TIJ9</accession>
<keyword evidence="2" id="KW-1185">Reference proteome</keyword>
<dbReference type="EMBL" id="QVEU01000003">
    <property type="protein sequence ID" value="RGB76469.1"/>
    <property type="molecule type" value="Genomic_DNA"/>
</dbReference>